<evidence type="ECO:0000313" key="2">
    <source>
        <dbReference type="EMBL" id="SPN99972.1"/>
    </source>
</evidence>
<evidence type="ECO:0000256" key="1">
    <source>
        <dbReference type="SAM" id="MobiDB-lite"/>
    </source>
</evidence>
<keyword evidence="3" id="KW-1185">Reference proteome</keyword>
<feature type="region of interest" description="Disordered" evidence="1">
    <location>
        <begin position="87"/>
        <end position="139"/>
    </location>
</feature>
<dbReference type="Proteomes" id="UP001187682">
    <property type="component" value="Unassembled WGS sequence"/>
</dbReference>
<sequence>MSGIRAKFSGVRRSLRRDKYASLEGGDDDGECGDDCRCEEEDKEWDELVAGMRRAYQLLHGLVPVLKGMERKINLLTEIVVNMEKLQVSNMGPPTDDEEDSEAEKALDGGQTTNAGLTPSRRRASKGVSKEHGGQATSS</sequence>
<name>A0AAE8MV39_9PEZI</name>
<comment type="caution">
    <text evidence="2">The sequence shown here is derived from an EMBL/GenBank/DDBJ whole genome shotgun (WGS) entry which is preliminary data.</text>
</comment>
<proteinExistence type="predicted"/>
<protein>
    <submittedName>
        <fullName evidence="2">Uncharacterized protein</fullName>
    </submittedName>
</protein>
<dbReference type="AlphaFoldDB" id="A0AAE8MV39"/>
<evidence type="ECO:0000313" key="3">
    <source>
        <dbReference type="Proteomes" id="UP001187682"/>
    </source>
</evidence>
<organism evidence="2 3">
    <name type="scientific">Cephalotrichum gorgonifer</name>
    <dbReference type="NCBI Taxonomy" id="2041049"/>
    <lineage>
        <taxon>Eukaryota</taxon>
        <taxon>Fungi</taxon>
        <taxon>Dikarya</taxon>
        <taxon>Ascomycota</taxon>
        <taxon>Pezizomycotina</taxon>
        <taxon>Sordariomycetes</taxon>
        <taxon>Hypocreomycetidae</taxon>
        <taxon>Microascales</taxon>
        <taxon>Microascaceae</taxon>
        <taxon>Cephalotrichum</taxon>
    </lineage>
</organism>
<dbReference type="EMBL" id="ONZQ02000003">
    <property type="protein sequence ID" value="SPN99972.1"/>
    <property type="molecule type" value="Genomic_DNA"/>
</dbReference>
<gene>
    <name evidence="2" type="ORF">DNG_02824</name>
</gene>
<accession>A0AAE8MV39</accession>
<reference evidence="2" key="1">
    <citation type="submission" date="2018-03" db="EMBL/GenBank/DDBJ databases">
        <authorList>
            <person name="Guldener U."/>
        </authorList>
    </citation>
    <scope>NUCLEOTIDE SEQUENCE</scope>
</reference>